<dbReference type="InterPro" id="IPR005814">
    <property type="entry name" value="Aminotrans_3"/>
</dbReference>
<dbReference type="Gene3D" id="3.40.640.10">
    <property type="entry name" value="Type I PLP-dependent aspartate aminotransferase-like (Major domain)"/>
    <property type="match status" value="1"/>
</dbReference>
<gene>
    <name evidence="8" type="ORF">ACFSAS_11180</name>
</gene>
<sequence>MSTGPPPEELHFSQRPTVTEPIPGPRSSDLLDEQAAKEASTVAYPLSLPIAIDSARGATIEDVDGNVYLDFAAGIGVANVGHSNPYVLEAAQEQLGAVAHTIDFPTEARLEFIDALDSIAPGTLPGNSRVAFGGPTGTNAIEASIKLAKYNTGRNGIVGFDRGYHGGTMGALSLSGWSSYKSDYTPLLPDVAHVPYPRPNEYETSEAALEASLEEVRAVVSGRSEDFETPPAGLWVEPIQGSGGVVVPPDGFLQELAEITARHDVLLIVDEIQTGMGRTGEWFASDHADITPDAVTVGKAVGGAGLPLSATVYREELDTWGPSAHAGTFRGHVPAMKAGSRAIEYIAAHDLLDRATELGAYLQDRLRELKQQCPRLVDVRGRGLLVGAEFRDADGAPLPDLVESIQTRCLRRGLIVWTAGIEGHILRLLPPLVLTDEQAHVGMDILQDVVGTVTDETGR</sequence>
<dbReference type="GO" id="GO:0008483">
    <property type="term" value="F:transaminase activity"/>
    <property type="evidence" value="ECO:0007669"/>
    <property type="project" value="UniProtKB-KW"/>
</dbReference>
<evidence type="ECO:0000313" key="8">
    <source>
        <dbReference type="EMBL" id="MFD1686175.1"/>
    </source>
</evidence>
<dbReference type="AlphaFoldDB" id="A0ABD6DYR2"/>
<dbReference type="Pfam" id="PF00202">
    <property type="entry name" value="Aminotran_3"/>
    <property type="match status" value="1"/>
</dbReference>
<evidence type="ECO:0000313" key="9">
    <source>
        <dbReference type="Proteomes" id="UP001597092"/>
    </source>
</evidence>
<dbReference type="PANTHER" id="PTHR43552">
    <property type="entry name" value="DIAMINOBUTYRATE--2-OXOGLUTARATE AMINOTRANSFERASE"/>
    <property type="match status" value="1"/>
</dbReference>
<dbReference type="FunFam" id="3.40.640.10:FF:000004">
    <property type="entry name" value="Acetylornithine aminotransferase"/>
    <property type="match status" value="1"/>
</dbReference>
<dbReference type="RefSeq" id="WP_256308801.1">
    <property type="nucleotide sequence ID" value="NZ_JANHAW010000003.1"/>
</dbReference>
<dbReference type="InterPro" id="IPR004637">
    <property type="entry name" value="Dat"/>
</dbReference>
<dbReference type="SUPFAM" id="SSF53383">
    <property type="entry name" value="PLP-dependent transferases"/>
    <property type="match status" value="1"/>
</dbReference>
<dbReference type="PANTHER" id="PTHR43552:SF1">
    <property type="entry name" value="DIAMINOBUTYRATE--2-OXOGLUTARATE AMINOTRANSFERASE"/>
    <property type="match status" value="1"/>
</dbReference>
<dbReference type="PROSITE" id="PS00600">
    <property type="entry name" value="AA_TRANSFER_CLASS_3"/>
    <property type="match status" value="1"/>
</dbReference>
<dbReference type="Proteomes" id="UP001597092">
    <property type="component" value="Unassembled WGS sequence"/>
</dbReference>
<accession>A0ABD6DYR2</accession>
<dbReference type="PIRSF" id="PIRSF000521">
    <property type="entry name" value="Transaminase_4ab_Lys_Orn"/>
    <property type="match status" value="1"/>
</dbReference>
<feature type="region of interest" description="Disordered" evidence="7">
    <location>
        <begin position="1"/>
        <end position="30"/>
    </location>
</feature>
<evidence type="ECO:0000256" key="6">
    <source>
        <dbReference type="RuleBase" id="RU003560"/>
    </source>
</evidence>
<evidence type="ECO:0000256" key="4">
    <source>
        <dbReference type="ARBA" id="ARBA00022679"/>
    </source>
</evidence>
<comment type="caution">
    <text evidence="8">The sequence shown here is derived from an EMBL/GenBank/DDBJ whole genome shotgun (WGS) entry which is preliminary data.</text>
</comment>
<dbReference type="InterPro" id="IPR015422">
    <property type="entry name" value="PyrdxlP-dep_Trfase_small"/>
</dbReference>
<evidence type="ECO:0000256" key="3">
    <source>
        <dbReference type="ARBA" id="ARBA00022576"/>
    </source>
</evidence>
<dbReference type="InterPro" id="IPR015424">
    <property type="entry name" value="PyrdxlP-dep_Trfase"/>
</dbReference>
<evidence type="ECO:0000256" key="2">
    <source>
        <dbReference type="ARBA" id="ARBA00008954"/>
    </source>
</evidence>
<protein>
    <submittedName>
        <fullName evidence="8">Aspartate aminotransferase family protein</fullName>
    </submittedName>
</protein>
<keyword evidence="4" id="KW-0808">Transferase</keyword>
<evidence type="ECO:0000256" key="7">
    <source>
        <dbReference type="SAM" id="MobiDB-lite"/>
    </source>
</evidence>
<comment type="similarity">
    <text evidence="2 6">Belongs to the class-III pyridoxal-phosphate-dependent aminotransferase family.</text>
</comment>
<dbReference type="CDD" id="cd00610">
    <property type="entry name" value="OAT_like"/>
    <property type="match status" value="1"/>
</dbReference>
<dbReference type="InterPro" id="IPR015421">
    <property type="entry name" value="PyrdxlP-dep_Trfase_major"/>
</dbReference>
<reference evidence="8 9" key="1">
    <citation type="journal article" date="2019" name="Int. J. Syst. Evol. Microbiol.">
        <title>The Global Catalogue of Microorganisms (GCM) 10K type strain sequencing project: providing services to taxonomists for standard genome sequencing and annotation.</title>
        <authorList>
            <consortium name="The Broad Institute Genomics Platform"/>
            <consortium name="The Broad Institute Genome Sequencing Center for Infectious Disease"/>
            <person name="Wu L."/>
            <person name="Ma J."/>
        </authorList>
    </citation>
    <scope>NUCLEOTIDE SEQUENCE [LARGE SCALE GENOMIC DNA]</scope>
    <source>
        <strain evidence="8 9">CGMCC 1.10387</strain>
    </source>
</reference>
<dbReference type="EMBL" id="JBHUDP010000003">
    <property type="protein sequence ID" value="MFD1686175.1"/>
    <property type="molecule type" value="Genomic_DNA"/>
</dbReference>
<dbReference type="InterPro" id="IPR049704">
    <property type="entry name" value="Aminotrans_3_PPA_site"/>
</dbReference>
<dbReference type="Gene3D" id="3.90.1150.10">
    <property type="entry name" value="Aspartate Aminotransferase, domain 1"/>
    <property type="match status" value="1"/>
</dbReference>
<name>A0ABD6DYR2_9EURY</name>
<keyword evidence="3 8" id="KW-0032">Aminotransferase</keyword>
<proteinExistence type="inferred from homology"/>
<evidence type="ECO:0000256" key="5">
    <source>
        <dbReference type="ARBA" id="ARBA00022898"/>
    </source>
</evidence>
<keyword evidence="5 6" id="KW-0663">Pyridoxal phosphate</keyword>
<comment type="cofactor">
    <cofactor evidence="1">
        <name>pyridoxal 5'-phosphate</name>
        <dbReference type="ChEBI" id="CHEBI:597326"/>
    </cofactor>
</comment>
<keyword evidence="9" id="KW-1185">Reference proteome</keyword>
<evidence type="ECO:0000256" key="1">
    <source>
        <dbReference type="ARBA" id="ARBA00001933"/>
    </source>
</evidence>
<organism evidence="8 9">
    <name type="scientific">Halobellus litoreus</name>
    <dbReference type="NCBI Taxonomy" id="755310"/>
    <lineage>
        <taxon>Archaea</taxon>
        <taxon>Methanobacteriati</taxon>
        <taxon>Methanobacteriota</taxon>
        <taxon>Stenosarchaea group</taxon>
        <taxon>Halobacteria</taxon>
        <taxon>Halobacteriales</taxon>
        <taxon>Haloferacaceae</taxon>
        <taxon>Halobellus</taxon>
    </lineage>
</organism>